<dbReference type="Proteomes" id="UP000635565">
    <property type="component" value="Unassembled WGS sequence"/>
</dbReference>
<evidence type="ECO:0008006" key="4">
    <source>
        <dbReference type="Google" id="ProtNLM"/>
    </source>
</evidence>
<name>A0ABQ3VCF4_9CHLR</name>
<comment type="caution">
    <text evidence="2">The sequence shown here is derived from an EMBL/GenBank/DDBJ whole genome shotgun (WGS) entry which is preliminary data.</text>
</comment>
<evidence type="ECO:0000313" key="3">
    <source>
        <dbReference type="Proteomes" id="UP000635565"/>
    </source>
</evidence>
<gene>
    <name evidence="2" type="ORF">KSZ_14790</name>
</gene>
<sequence>MVAQKGQNWLRGHNEVAEQGRKSDHAYDVGTTLLLVGMQKLWRGLLLEDQREFPAQVIGVTQPAIHTLAPKGGIKWAASPSRKTHPTAKDLATVA</sequence>
<organism evidence="2 3">
    <name type="scientific">Dictyobacter formicarum</name>
    <dbReference type="NCBI Taxonomy" id="2778368"/>
    <lineage>
        <taxon>Bacteria</taxon>
        <taxon>Bacillati</taxon>
        <taxon>Chloroflexota</taxon>
        <taxon>Ktedonobacteria</taxon>
        <taxon>Ktedonobacterales</taxon>
        <taxon>Dictyobacteraceae</taxon>
        <taxon>Dictyobacter</taxon>
    </lineage>
</organism>
<protein>
    <recommendedName>
        <fullName evidence="4">Beta-lactamase-related domain-containing protein</fullName>
    </recommendedName>
</protein>
<proteinExistence type="predicted"/>
<keyword evidence="3" id="KW-1185">Reference proteome</keyword>
<feature type="region of interest" description="Disordered" evidence="1">
    <location>
        <begin position="1"/>
        <end position="23"/>
    </location>
</feature>
<feature type="compositionally biased region" description="Basic and acidic residues" evidence="1">
    <location>
        <begin position="12"/>
        <end position="23"/>
    </location>
</feature>
<reference evidence="2 3" key="1">
    <citation type="journal article" date="2021" name="Int. J. Syst. Evol. Microbiol.">
        <title>Reticulibacter mediterranei gen. nov., sp. nov., within the new family Reticulibacteraceae fam. nov., and Ktedonospora formicarum gen. nov., sp. nov., Ktedonobacter robiniae sp. nov., Dictyobacter formicarum sp. nov. and Dictyobacter arantiisoli sp. nov., belonging to the class Ktedonobacteria.</title>
        <authorList>
            <person name="Yabe S."/>
            <person name="Zheng Y."/>
            <person name="Wang C.M."/>
            <person name="Sakai Y."/>
            <person name="Abe K."/>
            <person name="Yokota A."/>
            <person name="Donadio S."/>
            <person name="Cavaletti L."/>
            <person name="Monciardini P."/>
        </authorList>
    </citation>
    <scope>NUCLEOTIDE SEQUENCE [LARGE SCALE GENOMIC DNA]</scope>
    <source>
        <strain evidence="2 3">SOSP1-9</strain>
    </source>
</reference>
<evidence type="ECO:0000256" key="1">
    <source>
        <dbReference type="SAM" id="MobiDB-lite"/>
    </source>
</evidence>
<evidence type="ECO:0000313" key="2">
    <source>
        <dbReference type="EMBL" id="GHO83473.1"/>
    </source>
</evidence>
<feature type="region of interest" description="Disordered" evidence="1">
    <location>
        <begin position="75"/>
        <end position="95"/>
    </location>
</feature>
<accession>A0ABQ3VCF4</accession>
<dbReference type="EMBL" id="BNJJ01000003">
    <property type="protein sequence ID" value="GHO83473.1"/>
    <property type="molecule type" value="Genomic_DNA"/>
</dbReference>